<evidence type="ECO:0000256" key="3">
    <source>
        <dbReference type="ARBA" id="ARBA00022490"/>
    </source>
</evidence>
<evidence type="ECO:0000256" key="5">
    <source>
        <dbReference type="ARBA" id="ARBA00022723"/>
    </source>
</evidence>
<dbReference type="PROSITE" id="PS51476">
    <property type="entry name" value="PROTEASOME_BETA_2"/>
    <property type="match status" value="1"/>
</dbReference>
<keyword evidence="3 8" id="KW-0963">Cytoplasm</keyword>
<dbReference type="InterPro" id="IPR001353">
    <property type="entry name" value="Proteasome_sua/b"/>
</dbReference>
<keyword evidence="5 8" id="KW-0479">Metal-binding</keyword>
<keyword evidence="10" id="KW-1185">Reference proteome</keyword>
<comment type="subunit">
    <text evidence="8">A double ring-shaped homohexamer of HslV is capped on each side by a ring-shaped HslU homohexamer. The assembly of the HslU/HslV complex is dependent on binding of ATP.</text>
</comment>
<dbReference type="GO" id="GO:0051603">
    <property type="term" value="P:proteolysis involved in protein catabolic process"/>
    <property type="evidence" value="ECO:0007669"/>
    <property type="project" value="InterPro"/>
</dbReference>
<comment type="function">
    <text evidence="8">Protease subunit of a proteasome-like degradation complex believed to be a general protein degrading machinery.</text>
</comment>
<evidence type="ECO:0000313" key="10">
    <source>
        <dbReference type="Proteomes" id="UP000248214"/>
    </source>
</evidence>
<keyword evidence="8" id="KW-0021">Allosteric enzyme</keyword>
<dbReference type="InterPro" id="IPR029055">
    <property type="entry name" value="Ntn_hydrolases_N"/>
</dbReference>
<dbReference type="EMBL" id="PDOD01000002">
    <property type="protein sequence ID" value="PYZ93155.1"/>
    <property type="molecule type" value="Genomic_DNA"/>
</dbReference>
<dbReference type="GO" id="GO:0009376">
    <property type="term" value="C:HslUV protease complex"/>
    <property type="evidence" value="ECO:0007669"/>
    <property type="project" value="UniProtKB-UniRule"/>
</dbReference>
<dbReference type="EC" id="3.4.25.2" evidence="8"/>
<dbReference type="CDD" id="cd01913">
    <property type="entry name" value="protease_HslV"/>
    <property type="match status" value="1"/>
</dbReference>
<proteinExistence type="inferred from homology"/>
<dbReference type="InterPro" id="IPR023333">
    <property type="entry name" value="Proteasome_suB-type"/>
</dbReference>
<comment type="catalytic activity">
    <reaction evidence="8">
        <text>ATP-dependent cleavage of peptide bonds with broad specificity.</text>
        <dbReference type="EC" id="3.4.25.2"/>
    </reaction>
</comment>
<dbReference type="OrthoDB" id="9804884at2"/>
<feature type="binding site" evidence="8">
    <location>
        <position position="189"/>
    </location>
    <ligand>
        <name>Na(+)</name>
        <dbReference type="ChEBI" id="CHEBI:29101"/>
    </ligand>
</feature>
<comment type="similarity">
    <text evidence="2 8">Belongs to the peptidase T1B family. HslV subfamily.</text>
</comment>
<evidence type="ECO:0000256" key="8">
    <source>
        <dbReference type="HAMAP-Rule" id="MF_00248"/>
    </source>
</evidence>
<dbReference type="GO" id="GO:0005839">
    <property type="term" value="C:proteasome core complex"/>
    <property type="evidence" value="ECO:0007669"/>
    <property type="project" value="InterPro"/>
</dbReference>
<evidence type="ECO:0000256" key="7">
    <source>
        <dbReference type="ARBA" id="ARBA00023053"/>
    </source>
</evidence>
<evidence type="ECO:0000256" key="4">
    <source>
        <dbReference type="ARBA" id="ARBA00022670"/>
    </source>
</evidence>
<feature type="binding site" evidence="8">
    <location>
        <position position="186"/>
    </location>
    <ligand>
        <name>Na(+)</name>
        <dbReference type="ChEBI" id="CHEBI:29101"/>
    </ligand>
</feature>
<comment type="subcellular location">
    <subcellularLocation>
        <location evidence="1 8">Cytoplasm</location>
    </subcellularLocation>
</comment>
<dbReference type="GO" id="GO:0004298">
    <property type="term" value="F:threonine-type endopeptidase activity"/>
    <property type="evidence" value="ECO:0007669"/>
    <property type="project" value="UniProtKB-KW"/>
</dbReference>
<evidence type="ECO:0000256" key="6">
    <source>
        <dbReference type="ARBA" id="ARBA00022801"/>
    </source>
</evidence>
<dbReference type="Proteomes" id="UP000248214">
    <property type="component" value="Unassembled WGS sequence"/>
</dbReference>
<keyword evidence="7 8" id="KW-0915">Sodium</keyword>
<evidence type="ECO:0000313" key="9">
    <source>
        <dbReference type="EMBL" id="PYZ93155.1"/>
    </source>
</evidence>
<reference evidence="9 10" key="1">
    <citation type="submission" date="2017-10" db="EMBL/GenBank/DDBJ databases">
        <title>Bacillus sp. nov., a halophilic bacterium isolated from a Keqin Lake.</title>
        <authorList>
            <person name="Wang H."/>
        </authorList>
    </citation>
    <scope>NUCLEOTIDE SEQUENCE [LARGE SCALE GENOMIC DNA]</scope>
    <source>
        <strain evidence="9 10">KQ-12</strain>
    </source>
</reference>
<organism evidence="9 10">
    <name type="scientific">Salipaludibacillus keqinensis</name>
    <dbReference type="NCBI Taxonomy" id="2045207"/>
    <lineage>
        <taxon>Bacteria</taxon>
        <taxon>Bacillati</taxon>
        <taxon>Bacillota</taxon>
        <taxon>Bacilli</taxon>
        <taxon>Bacillales</taxon>
        <taxon>Bacillaceae</taxon>
    </lineage>
</organism>
<dbReference type="Gene3D" id="3.60.20.10">
    <property type="entry name" value="Glutamine Phosphoribosylpyrophosphate, subunit 1, domain 1"/>
    <property type="match status" value="1"/>
</dbReference>
<dbReference type="PANTHER" id="PTHR32194:SF0">
    <property type="entry name" value="ATP-DEPENDENT PROTEASE SUBUNIT HSLV"/>
    <property type="match status" value="1"/>
</dbReference>
<dbReference type="HAMAP" id="MF_00248">
    <property type="entry name" value="HslV"/>
    <property type="match status" value="1"/>
</dbReference>
<keyword evidence="6 8" id="KW-0378">Hydrolase</keyword>
<accession>A0A323TUM4</accession>
<dbReference type="PIRSF" id="PIRSF039093">
    <property type="entry name" value="HslV"/>
    <property type="match status" value="1"/>
</dbReference>
<name>A0A323TUM4_9BACI</name>
<feature type="active site" evidence="8">
    <location>
        <position position="26"/>
    </location>
</feature>
<dbReference type="InterPro" id="IPR022281">
    <property type="entry name" value="ATP-dep_Prtase_HsIV_su"/>
</dbReference>
<dbReference type="SUPFAM" id="SSF56235">
    <property type="entry name" value="N-terminal nucleophile aminohydrolases (Ntn hydrolases)"/>
    <property type="match status" value="1"/>
</dbReference>
<dbReference type="GO" id="GO:0046872">
    <property type="term" value="F:metal ion binding"/>
    <property type="evidence" value="ECO:0007669"/>
    <property type="project" value="UniProtKB-KW"/>
</dbReference>
<dbReference type="NCBIfam" id="TIGR03692">
    <property type="entry name" value="ATP_dep_HslV"/>
    <property type="match status" value="1"/>
</dbReference>
<comment type="activity regulation">
    <text evidence="8">Allosterically activated by HslU binding.</text>
</comment>
<keyword evidence="4 8" id="KW-0645">Protease</keyword>
<evidence type="ECO:0000256" key="1">
    <source>
        <dbReference type="ARBA" id="ARBA00004496"/>
    </source>
</evidence>
<sequence length="201" mass="21802">MCIDHLTRELRDSKEGRCIVDQIKGTTIFAIQHNGGSAIAGDGQVTFGNAVVMKHSAKKVRRLYRGKVIAGFAGSVADAFTLYEKFEGKLEEFGGNLQRAAVELAKEWRSDRVLRKLEAMLVVMDKTNLYLIAGTGEVIEPDDGILAIGSGGTYALSAGRALKEYAEHLSAKEIAEASLKTAADICVYTNHQIIVEELAVD</sequence>
<feature type="binding site" evidence="8">
    <location>
        <position position="183"/>
    </location>
    <ligand>
        <name>Na(+)</name>
        <dbReference type="ChEBI" id="CHEBI:29101"/>
    </ligand>
</feature>
<dbReference type="AlphaFoldDB" id="A0A323TUM4"/>
<evidence type="ECO:0000256" key="2">
    <source>
        <dbReference type="ARBA" id="ARBA00006053"/>
    </source>
</evidence>
<dbReference type="NCBIfam" id="NF003964">
    <property type="entry name" value="PRK05456.1"/>
    <property type="match status" value="1"/>
</dbReference>
<keyword evidence="8" id="KW-0888">Threonine protease</keyword>
<dbReference type="Pfam" id="PF00227">
    <property type="entry name" value="Proteasome"/>
    <property type="match status" value="1"/>
</dbReference>
<protein>
    <recommendedName>
        <fullName evidence="8">ATP-dependent protease subunit HslV</fullName>
        <ecNumber evidence="8">3.4.25.2</ecNumber>
    </recommendedName>
</protein>
<gene>
    <name evidence="8" type="primary">hslV</name>
    <name evidence="9" type="ORF">CR194_08115</name>
</gene>
<comment type="caution">
    <text evidence="9">The sequence shown here is derived from an EMBL/GenBank/DDBJ whole genome shotgun (WGS) entry which is preliminary data.</text>
</comment>
<dbReference type="PANTHER" id="PTHR32194">
    <property type="entry name" value="METALLOPROTEASE TLDD"/>
    <property type="match status" value="1"/>
</dbReference>